<dbReference type="Pfam" id="PF11913">
    <property type="entry name" value="DUF3431"/>
    <property type="match status" value="1"/>
</dbReference>
<accession>A0A6C0DWY9</accession>
<organism evidence="1">
    <name type="scientific">viral metagenome</name>
    <dbReference type="NCBI Taxonomy" id="1070528"/>
    <lineage>
        <taxon>unclassified sequences</taxon>
        <taxon>metagenomes</taxon>
        <taxon>organismal metagenomes</taxon>
    </lineage>
</organism>
<evidence type="ECO:0000313" key="1">
    <source>
        <dbReference type="EMBL" id="QHT19695.1"/>
    </source>
</evidence>
<dbReference type="AlphaFoldDB" id="A0A6C0DWY9"/>
<reference evidence="1" key="1">
    <citation type="journal article" date="2020" name="Nature">
        <title>Giant virus diversity and host interactions through global metagenomics.</title>
        <authorList>
            <person name="Schulz F."/>
            <person name="Roux S."/>
            <person name="Paez-Espino D."/>
            <person name="Jungbluth S."/>
            <person name="Walsh D.A."/>
            <person name="Denef V.J."/>
            <person name="McMahon K.D."/>
            <person name="Konstantinidis K.T."/>
            <person name="Eloe-Fadrosh E.A."/>
            <person name="Kyrpides N.C."/>
            <person name="Woyke T."/>
        </authorList>
    </citation>
    <scope>NUCLEOTIDE SEQUENCE</scope>
    <source>
        <strain evidence="1">GVMAG-M-3300023174-5</strain>
    </source>
</reference>
<dbReference type="PANTHER" id="PTHR37490:SF1">
    <property type="entry name" value="GLYCOSYLTRANSFERASE 2-LIKE DOMAIN-CONTAINING PROTEIN"/>
    <property type="match status" value="1"/>
</dbReference>
<proteinExistence type="predicted"/>
<name>A0A6C0DWY9_9ZZZZ</name>
<protein>
    <submittedName>
        <fullName evidence="1">Uncharacterized protein</fullName>
    </submittedName>
</protein>
<dbReference type="InterPro" id="IPR021838">
    <property type="entry name" value="DUF3431"/>
</dbReference>
<dbReference type="EMBL" id="MN739668">
    <property type="protein sequence ID" value="QHT19695.1"/>
    <property type="molecule type" value="Genomic_DNA"/>
</dbReference>
<dbReference type="PANTHER" id="PTHR37490">
    <property type="entry name" value="EXPRESSED PROTEIN"/>
    <property type="match status" value="1"/>
</dbReference>
<sequence length="280" mass="32980">MQKFTKEEFCIVVSRYNEDVRWTKPFAKNCIVYNKGNADLDYLDNEVIIPLDNVGKEGGTYIKHIIDNYENLSNHIAFLQGHPFDHIDLYNKEKSEQLLSDILNENKNYDFKYISTWMVKVNEDEISKYTSGIPSTPISLGLPMKTEILITYFNILMTSHPFHEEMITLKNILIDLSKIKETIELYEFSEIITKIPYFMDNENGNKFRDELFSKFNFSRILPWIKHGYHYGSGAMFIVSKQKILKYPKSFWIDLFKSFQEKAPAAGYGMEKLWAYIFLQN</sequence>